<comment type="caution">
    <text evidence="2">The sequence shown here is derived from an EMBL/GenBank/DDBJ whole genome shotgun (WGS) entry which is preliminary data.</text>
</comment>
<dbReference type="EMBL" id="BNAF01000008">
    <property type="protein sequence ID" value="GHE39816.1"/>
    <property type="molecule type" value="Genomic_DNA"/>
</dbReference>
<dbReference type="RefSeq" id="WP_189626902.1">
    <property type="nucleotide sequence ID" value="NZ_BNAF01000008.1"/>
</dbReference>
<name>A0ABQ3HZL9_9SPHI</name>
<proteinExistence type="predicted"/>
<dbReference type="Gene3D" id="2.10.109.10">
    <property type="entry name" value="Umud Fragment, subunit A"/>
    <property type="match status" value="1"/>
</dbReference>
<dbReference type="Proteomes" id="UP000620550">
    <property type="component" value="Unassembled WGS sequence"/>
</dbReference>
<dbReference type="CDD" id="cd06462">
    <property type="entry name" value="Peptidase_S24_S26"/>
    <property type="match status" value="1"/>
</dbReference>
<evidence type="ECO:0000313" key="2">
    <source>
        <dbReference type="EMBL" id="GHE39816.1"/>
    </source>
</evidence>
<evidence type="ECO:0000313" key="3">
    <source>
        <dbReference type="Proteomes" id="UP000620550"/>
    </source>
</evidence>
<organism evidence="2 3">
    <name type="scientific">Sphingobacterium griseoflavum</name>
    <dbReference type="NCBI Taxonomy" id="1474952"/>
    <lineage>
        <taxon>Bacteria</taxon>
        <taxon>Pseudomonadati</taxon>
        <taxon>Bacteroidota</taxon>
        <taxon>Sphingobacteriia</taxon>
        <taxon>Sphingobacteriales</taxon>
        <taxon>Sphingobacteriaceae</taxon>
        <taxon>Sphingobacterium</taxon>
    </lineage>
</organism>
<feature type="domain" description="Peptidase S24/S26A/S26B/S26C" evidence="1">
    <location>
        <begin position="27"/>
        <end position="83"/>
    </location>
</feature>
<dbReference type="SUPFAM" id="SSF51306">
    <property type="entry name" value="LexA/Signal peptidase"/>
    <property type="match status" value="1"/>
</dbReference>
<sequence>MIDRPRKVVINNRLFFDEIEPYLVEGREVVFFVKGGSMRPFLREGDRVVIRKPTAYRWKRGEVLLAKWKQQYVLHRLVKRDGALLGLAGDANFAQVEWVKKEDVMAVVLSAHRGDRQIWNAEAHISRLFGLCWYYLRPLRRVVAKVKKINTAR</sequence>
<accession>A0ABQ3HZL9</accession>
<gene>
    <name evidence="2" type="ORF">GCM10017764_23930</name>
</gene>
<dbReference type="InterPro" id="IPR015927">
    <property type="entry name" value="Peptidase_S24_S26A/B/C"/>
</dbReference>
<reference evidence="3" key="1">
    <citation type="journal article" date="2019" name="Int. J. Syst. Evol. Microbiol.">
        <title>The Global Catalogue of Microorganisms (GCM) 10K type strain sequencing project: providing services to taxonomists for standard genome sequencing and annotation.</title>
        <authorList>
            <consortium name="The Broad Institute Genomics Platform"/>
            <consortium name="The Broad Institute Genome Sequencing Center for Infectious Disease"/>
            <person name="Wu L."/>
            <person name="Ma J."/>
        </authorList>
    </citation>
    <scope>NUCLEOTIDE SEQUENCE [LARGE SCALE GENOMIC DNA]</scope>
    <source>
        <strain evidence="3">CGMCC 1.12966</strain>
    </source>
</reference>
<evidence type="ECO:0000259" key="1">
    <source>
        <dbReference type="Pfam" id="PF00717"/>
    </source>
</evidence>
<protein>
    <recommendedName>
        <fullName evidence="1">Peptidase S24/S26A/S26B/S26C domain-containing protein</fullName>
    </recommendedName>
</protein>
<dbReference type="InterPro" id="IPR036286">
    <property type="entry name" value="LexA/Signal_pep-like_sf"/>
</dbReference>
<keyword evidence="3" id="KW-1185">Reference proteome</keyword>
<dbReference type="Pfam" id="PF00717">
    <property type="entry name" value="Peptidase_S24"/>
    <property type="match status" value="1"/>
</dbReference>